<dbReference type="AlphaFoldDB" id="A0A081FXB9"/>
<evidence type="ECO:0000313" key="2">
    <source>
        <dbReference type="Proteomes" id="UP000028252"/>
    </source>
</evidence>
<keyword evidence="2" id="KW-1185">Reference proteome</keyword>
<sequence>MLDRRRALAAILPLDQFGSVSLHSIDNQFETCIVHQLNASV</sequence>
<evidence type="ECO:0000313" key="1">
    <source>
        <dbReference type="EMBL" id="KEA63174.1"/>
    </source>
</evidence>
<organism evidence="1 2">
    <name type="scientific">Marinobacterium lacunae</name>
    <dbReference type="NCBI Taxonomy" id="1232683"/>
    <lineage>
        <taxon>Bacteria</taxon>
        <taxon>Pseudomonadati</taxon>
        <taxon>Pseudomonadota</taxon>
        <taxon>Gammaproteobacteria</taxon>
        <taxon>Oceanospirillales</taxon>
        <taxon>Oceanospirillaceae</taxon>
        <taxon>Marinobacterium</taxon>
    </lineage>
</organism>
<accession>A0A081FXB9</accession>
<proteinExistence type="predicted"/>
<protein>
    <submittedName>
        <fullName evidence="1">Uncharacterized protein</fullName>
    </submittedName>
</protein>
<gene>
    <name evidence="1" type="ORF">ADIMK_2698</name>
</gene>
<comment type="caution">
    <text evidence="1">The sequence shown here is derived from an EMBL/GenBank/DDBJ whole genome shotgun (WGS) entry which is preliminary data.</text>
</comment>
<reference evidence="1 2" key="1">
    <citation type="submission" date="2014-04" db="EMBL/GenBank/DDBJ databases">
        <title>Marinobacterium kochiensis sp. nov., isolated from sediment sample collected from Kochi backwaters in Kerala, India.</title>
        <authorList>
            <person name="Singh A."/>
            <person name="Pinnaka A.K."/>
        </authorList>
    </citation>
    <scope>NUCLEOTIDE SEQUENCE [LARGE SCALE GENOMIC DNA]</scope>
    <source>
        <strain evidence="1 2">AK27</strain>
    </source>
</reference>
<dbReference type="EMBL" id="JMQN01000040">
    <property type="protein sequence ID" value="KEA63174.1"/>
    <property type="molecule type" value="Genomic_DNA"/>
</dbReference>
<dbReference type="PATRIC" id="fig|1232683.4.peg.2651"/>
<dbReference type="Proteomes" id="UP000028252">
    <property type="component" value="Unassembled WGS sequence"/>
</dbReference>
<name>A0A081FXB9_9GAMM</name>